<dbReference type="PANTHER" id="PTHR44757:SF2">
    <property type="entry name" value="BIOFILM ARCHITECTURE MAINTENANCE PROTEIN MBAA"/>
    <property type="match status" value="1"/>
</dbReference>
<dbReference type="SMART" id="SM00052">
    <property type="entry name" value="EAL"/>
    <property type="match status" value="1"/>
</dbReference>
<dbReference type="SUPFAM" id="SSF141868">
    <property type="entry name" value="EAL domain-like"/>
    <property type="match status" value="1"/>
</dbReference>
<evidence type="ECO:0000313" key="3">
    <source>
        <dbReference type="EMBL" id="QEA16212.1"/>
    </source>
</evidence>
<sequence>MFKRRSNEEKLLKNALHDPLTDLPNRALFERAIEEAFLQSQPSNSARVSVIYIDLDGFKLVNDAFGHVAGDQLLVAMTSRISGVISASPETRTYGSRTKVLLARIGGDEFAILIEAQDHTEIASKLAADIHDCLAPAHMIDGRKVHCAASLGIAHNDGSYANSADLVRDADLAMYEAKASGTAQTVTFDQTLRSTALSRIALEAELRSAMIEGQFRLHFQPIVNIARNAVVGFEALVRWQRGDALVMPDEFLPGIQDAGLMNAFSSWVLREACNTSAKWRRECPQAAPFHISVNVTPCQFLQPDFANQVQAIVCETGVDPRSLIIEVTEHAAIANRDMAALITKQLQAMGVRISLDDFGTGYSSFSHLQALSFDAIKIDRSFVSDAQSKLNWSIVEAVLKIANVAEMQVIAEGIENEAQAARLADGGCVLGQGFLYSRAVPAAEALDMLLASTCHGSTGLARSGVVRGQAIV</sequence>
<dbReference type="Gene3D" id="3.20.20.450">
    <property type="entry name" value="EAL domain"/>
    <property type="match status" value="1"/>
</dbReference>
<dbReference type="KEGG" id="ngf:FRF71_08740"/>
<keyword evidence="4" id="KW-1185">Reference proteome</keyword>
<feature type="domain" description="GGDEF" evidence="2">
    <location>
        <begin position="46"/>
        <end position="190"/>
    </location>
</feature>
<dbReference type="SUPFAM" id="SSF55073">
    <property type="entry name" value="Nucleotide cyclase"/>
    <property type="match status" value="1"/>
</dbReference>
<dbReference type="SMART" id="SM00267">
    <property type="entry name" value="GGDEF"/>
    <property type="match status" value="1"/>
</dbReference>
<dbReference type="InterPro" id="IPR052155">
    <property type="entry name" value="Biofilm_reg_signaling"/>
</dbReference>
<reference evidence="3 4" key="1">
    <citation type="journal article" date="2013" name="J. Microbiol. Biotechnol.">
        <title>Novosphingobium ginsenosidimutans sp. nov., with the ability to convert ginsenoside.</title>
        <authorList>
            <person name="Kim J.K."/>
            <person name="He D."/>
            <person name="Liu Q.M."/>
            <person name="Park H.Y."/>
            <person name="Jung M.S."/>
            <person name="Yoon M.H."/>
            <person name="Kim S.C."/>
            <person name="Im W.T."/>
        </authorList>
    </citation>
    <scope>NUCLEOTIDE SEQUENCE [LARGE SCALE GENOMIC DNA]</scope>
    <source>
        <strain evidence="3 4">FW-6</strain>
    </source>
</reference>
<dbReference type="Pfam" id="PF00563">
    <property type="entry name" value="EAL"/>
    <property type="match status" value="1"/>
</dbReference>
<evidence type="ECO:0000313" key="4">
    <source>
        <dbReference type="Proteomes" id="UP000321172"/>
    </source>
</evidence>
<dbReference type="PROSITE" id="PS50883">
    <property type="entry name" value="EAL"/>
    <property type="match status" value="1"/>
</dbReference>
<evidence type="ECO:0000259" key="1">
    <source>
        <dbReference type="PROSITE" id="PS50883"/>
    </source>
</evidence>
<protein>
    <submittedName>
        <fullName evidence="3">EAL domain-containing protein</fullName>
    </submittedName>
</protein>
<evidence type="ECO:0000259" key="2">
    <source>
        <dbReference type="PROSITE" id="PS50887"/>
    </source>
</evidence>
<dbReference type="CDD" id="cd01948">
    <property type="entry name" value="EAL"/>
    <property type="match status" value="1"/>
</dbReference>
<dbReference type="Gene3D" id="3.30.70.270">
    <property type="match status" value="1"/>
</dbReference>
<dbReference type="AlphaFoldDB" id="A0A5B8S5A0"/>
<dbReference type="Proteomes" id="UP000321172">
    <property type="component" value="Chromosome"/>
</dbReference>
<dbReference type="RefSeq" id="WP_147090293.1">
    <property type="nucleotide sequence ID" value="NZ_BAABJD010000006.1"/>
</dbReference>
<accession>A0A5B8S5A0</accession>
<gene>
    <name evidence="3" type="ORF">FRF71_08740</name>
</gene>
<name>A0A5B8S5A0_9SPHN</name>
<dbReference type="InterPro" id="IPR029787">
    <property type="entry name" value="Nucleotide_cyclase"/>
</dbReference>
<dbReference type="NCBIfam" id="TIGR00254">
    <property type="entry name" value="GGDEF"/>
    <property type="match status" value="1"/>
</dbReference>
<dbReference type="PROSITE" id="PS50887">
    <property type="entry name" value="GGDEF"/>
    <property type="match status" value="1"/>
</dbReference>
<dbReference type="CDD" id="cd01949">
    <property type="entry name" value="GGDEF"/>
    <property type="match status" value="1"/>
</dbReference>
<dbReference type="Pfam" id="PF00990">
    <property type="entry name" value="GGDEF"/>
    <property type="match status" value="1"/>
</dbReference>
<dbReference type="PANTHER" id="PTHR44757">
    <property type="entry name" value="DIGUANYLATE CYCLASE DGCP"/>
    <property type="match status" value="1"/>
</dbReference>
<proteinExistence type="predicted"/>
<dbReference type="OrthoDB" id="9814202at2"/>
<feature type="domain" description="EAL" evidence="1">
    <location>
        <begin position="199"/>
        <end position="453"/>
    </location>
</feature>
<dbReference type="EMBL" id="CP042345">
    <property type="protein sequence ID" value="QEA16212.1"/>
    <property type="molecule type" value="Genomic_DNA"/>
</dbReference>
<organism evidence="3 4">
    <name type="scientific">Novosphingobium ginsenosidimutans</name>
    <dbReference type="NCBI Taxonomy" id="1176536"/>
    <lineage>
        <taxon>Bacteria</taxon>
        <taxon>Pseudomonadati</taxon>
        <taxon>Pseudomonadota</taxon>
        <taxon>Alphaproteobacteria</taxon>
        <taxon>Sphingomonadales</taxon>
        <taxon>Sphingomonadaceae</taxon>
        <taxon>Novosphingobium</taxon>
    </lineage>
</organism>
<dbReference type="InterPro" id="IPR000160">
    <property type="entry name" value="GGDEF_dom"/>
</dbReference>
<dbReference type="InterPro" id="IPR043128">
    <property type="entry name" value="Rev_trsase/Diguanyl_cyclase"/>
</dbReference>
<dbReference type="InterPro" id="IPR001633">
    <property type="entry name" value="EAL_dom"/>
</dbReference>
<dbReference type="InterPro" id="IPR035919">
    <property type="entry name" value="EAL_sf"/>
</dbReference>